<organism evidence="1 2">
    <name type="scientific">Trichostrongylus colubriformis</name>
    <name type="common">Black scour worm</name>
    <dbReference type="NCBI Taxonomy" id="6319"/>
    <lineage>
        <taxon>Eukaryota</taxon>
        <taxon>Metazoa</taxon>
        <taxon>Ecdysozoa</taxon>
        <taxon>Nematoda</taxon>
        <taxon>Chromadorea</taxon>
        <taxon>Rhabditida</taxon>
        <taxon>Rhabditina</taxon>
        <taxon>Rhabditomorpha</taxon>
        <taxon>Strongyloidea</taxon>
        <taxon>Trichostrongylidae</taxon>
        <taxon>Trichostrongylus</taxon>
    </lineage>
</organism>
<evidence type="ECO:0000313" key="1">
    <source>
        <dbReference type="EMBL" id="KAK5981087.1"/>
    </source>
</evidence>
<dbReference type="EMBL" id="WIXE01006677">
    <property type="protein sequence ID" value="KAK5981087.1"/>
    <property type="molecule type" value="Genomic_DNA"/>
</dbReference>
<feature type="non-terminal residue" evidence="1">
    <location>
        <position position="86"/>
    </location>
</feature>
<reference evidence="1 2" key="1">
    <citation type="submission" date="2019-10" db="EMBL/GenBank/DDBJ databases">
        <title>Assembly and Annotation for the nematode Trichostrongylus colubriformis.</title>
        <authorList>
            <person name="Martin J."/>
        </authorList>
    </citation>
    <scope>NUCLEOTIDE SEQUENCE [LARGE SCALE GENOMIC DNA]</scope>
    <source>
        <strain evidence="1">G859</strain>
        <tissue evidence="1">Whole worm</tissue>
    </source>
</reference>
<gene>
    <name evidence="1" type="ORF">GCK32_021106</name>
</gene>
<evidence type="ECO:0000313" key="2">
    <source>
        <dbReference type="Proteomes" id="UP001331761"/>
    </source>
</evidence>
<keyword evidence="2" id="KW-1185">Reference proteome</keyword>
<sequence length="86" mass="9271">MYYDGTGEDNNKNSCTGAYCTSIEGRLNGRKYIERGCAPISPYTQDTCVSMHTNSTFPSGPGNGGSLSREKRSLNAILNATECFCS</sequence>
<proteinExistence type="predicted"/>
<protein>
    <submittedName>
        <fullName evidence="1">Uncharacterized protein</fullName>
    </submittedName>
</protein>
<dbReference type="AlphaFoldDB" id="A0AAN8FU73"/>
<name>A0AAN8FU73_TRICO</name>
<accession>A0AAN8FU73</accession>
<comment type="caution">
    <text evidence="1">The sequence shown here is derived from an EMBL/GenBank/DDBJ whole genome shotgun (WGS) entry which is preliminary data.</text>
</comment>
<dbReference type="Proteomes" id="UP001331761">
    <property type="component" value="Unassembled WGS sequence"/>
</dbReference>